<name>A0A255H0J5_9ACTN</name>
<comment type="caution">
    <text evidence="4">The sequence shown here is derived from an EMBL/GenBank/DDBJ whole genome shotgun (WGS) entry which is preliminary data.</text>
</comment>
<dbReference type="InterPro" id="IPR001647">
    <property type="entry name" value="HTH_TetR"/>
</dbReference>
<dbReference type="PROSITE" id="PS50977">
    <property type="entry name" value="HTH_TETR_2"/>
    <property type="match status" value="1"/>
</dbReference>
<dbReference type="Pfam" id="PF00440">
    <property type="entry name" value="TetR_N"/>
    <property type="match status" value="1"/>
</dbReference>
<dbReference type="SUPFAM" id="SSF46689">
    <property type="entry name" value="Homeodomain-like"/>
    <property type="match status" value="1"/>
</dbReference>
<dbReference type="InterPro" id="IPR009057">
    <property type="entry name" value="Homeodomain-like_sf"/>
</dbReference>
<evidence type="ECO:0000256" key="1">
    <source>
        <dbReference type="ARBA" id="ARBA00023125"/>
    </source>
</evidence>
<evidence type="ECO:0000259" key="3">
    <source>
        <dbReference type="PROSITE" id="PS50977"/>
    </source>
</evidence>
<gene>
    <name evidence="4" type="ORF">CGZ93_10720</name>
</gene>
<feature type="domain" description="HTH tetR-type" evidence="3">
    <location>
        <begin position="7"/>
        <end position="67"/>
    </location>
</feature>
<keyword evidence="1 2" id="KW-0238">DNA-binding</keyword>
<accession>A0A255H0J5</accession>
<dbReference type="OrthoDB" id="7506349at2"/>
<evidence type="ECO:0000313" key="4">
    <source>
        <dbReference type="EMBL" id="OYO21250.1"/>
    </source>
</evidence>
<organism evidence="4 5">
    <name type="scientific">Enemella dayhoffiae</name>
    <dbReference type="NCBI Taxonomy" id="2016507"/>
    <lineage>
        <taxon>Bacteria</taxon>
        <taxon>Bacillati</taxon>
        <taxon>Actinomycetota</taxon>
        <taxon>Actinomycetes</taxon>
        <taxon>Propionibacteriales</taxon>
        <taxon>Propionibacteriaceae</taxon>
        <taxon>Enemella</taxon>
    </lineage>
</organism>
<dbReference type="AlphaFoldDB" id="A0A255H0J5"/>
<dbReference type="RefSeq" id="WP_094364142.1">
    <property type="nucleotide sequence ID" value="NZ_NMVQ01000018.1"/>
</dbReference>
<feature type="DNA-binding region" description="H-T-H motif" evidence="2">
    <location>
        <begin position="30"/>
        <end position="49"/>
    </location>
</feature>
<evidence type="ECO:0000256" key="2">
    <source>
        <dbReference type="PROSITE-ProRule" id="PRU00335"/>
    </source>
</evidence>
<evidence type="ECO:0000313" key="5">
    <source>
        <dbReference type="Proteomes" id="UP000216311"/>
    </source>
</evidence>
<sequence>MQDRPTFERRDQVADAAVSVLAERGARALTHRAVDAAAGVPAGSTSNYFRTREALIQAVVDRLEQRDRELGEELSAHRAPATLEEVAVLVARFAELLTSGQRAACTRARFELATVVDLGPAHHRLVGQLAAILSQVDAADPHRSARAVADYLDGLTLHVLTIPGRAVHPDEVSAAAYALISAPGTT</sequence>
<proteinExistence type="predicted"/>
<protein>
    <submittedName>
        <fullName evidence="4">TetR family transcriptional regulator</fullName>
    </submittedName>
</protein>
<dbReference type="GO" id="GO:0003677">
    <property type="term" value="F:DNA binding"/>
    <property type="evidence" value="ECO:0007669"/>
    <property type="project" value="UniProtKB-UniRule"/>
</dbReference>
<dbReference type="Gene3D" id="1.10.357.10">
    <property type="entry name" value="Tetracycline Repressor, domain 2"/>
    <property type="match status" value="1"/>
</dbReference>
<dbReference type="Proteomes" id="UP000216311">
    <property type="component" value="Unassembled WGS sequence"/>
</dbReference>
<dbReference type="EMBL" id="NMVQ01000018">
    <property type="protein sequence ID" value="OYO21250.1"/>
    <property type="molecule type" value="Genomic_DNA"/>
</dbReference>
<reference evidence="4 5" key="1">
    <citation type="submission" date="2017-07" db="EMBL/GenBank/DDBJ databases">
        <title>Draft whole genome sequences of clinical Proprionibacteriaceae strains.</title>
        <authorList>
            <person name="Bernier A.-M."/>
            <person name="Bernard K."/>
            <person name="Domingo M.-C."/>
        </authorList>
    </citation>
    <scope>NUCLEOTIDE SEQUENCE [LARGE SCALE GENOMIC DNA]</scope>
    <source>
        <strain evidence="4 5">NML 130396</strain>
    </source>
</reference>
<keyword evidence="5" id="KW-1185">Reference proteome</keyword>